<name>A0A2K2CMK9_BRADI</name>
<dbReference type="EMBL" id="CM000883">
    <property type="protein sequence ID" value="PNT63270.1"/>
    <property type="molecule type" value="Genomic_DNA"/>
</dbReference>
<dbReference type="InParanoid" id="A0A2K2CMK9"/>
<dbReference type="Proteomes" id="UP000008810">
    <property type="component" value="Chromosome 4"/>
</dbReference>
<dbReference type="AlphaFoldDB" id="A0A2K2CMK9"/>
<reference evidence="2" key="3">
    <citation type="submission" date="2018-08" db="UniProtKB">
        <authorList>
            <consortium name="EnsemblPlants"/>
        </authorList>
    </citation>
    <scope>IDENTIFICATION</scope>
    <source>
        <strain evidence="2">cv. Bd21</strain>
    </source>
</reference>
<sequence length="96" mass="11434">MKQMCDWVYGFPYRYRRLIAVGIVILCWTIRKTRNETCFQGNYPKDPAYIVFLLCHWLKYWAGLQKSSEKEKLLSGVYLIQTVNFITETSAVRFPQ</sequence>
<dbReference type="EnsemblPlants" id="PNT63270">
    <property type="protein sequence ID" value="PNT63270"/>
    <property type="gene ID" value="BRADI_4g13592v3"/>
</dbReference>
<proteinExistence type="predicted"/>
<keyword evidence="3" id="KW-1185">Reference proteome</keyword>
<reference evidence="1 2" key="1">
    <citation type="journal article" date="2010" name="Nature">
        <title>Genome sequencing and analysis of the model grass Brachypodium distachyon.</title>
        <authorList>
            <consortium name="International Brachypodium Initiative"/>
        </authorList>
    </citation>
    <scope>NUCLEOTIDE SEQUENCE [LARGE SCALE GENOMIC DNA]</scope>
    <source>
        <strain evidence="1 2">Bd21</strain>
    </source>
</reference>
<accession>A0A2K2CMK9</accession>
<reference evidence="1" key="2">
    <citation type="submission" date="2017-06" db="EMBL/GenBank/DDBJ databases">
        <title>WGS assembly of Brachypodium distachyon.</title>
        <authorList>
            <consortium name="The International Brachypodium Initiative"/>
            <person name="Lucas S."/>
            <person name="Harmon-Smith M."/>
            <person name="Lail K."/>
            <person name="Tice H."/>
            <person name="Grimwood J."/>
            <person name="Bruce D."/>
            <person name="Barry K."/>
            <person name="Shu S."/>
            <person name="Lindquist E."/>
            <person name="Wang M."/>
            <person name="Pitluck S."/>
            <person name="Vogel J.P."/>
            <person name="Garvin D.F."/>
            <person name="Mockler T.C."/>
            <person name="Schmutz J."/>
            <person name="Rokhsar D."/>
            <person name="Bevan M.W."/>
        </authorList>
    </citation>
    <scope>NUCLEOTIDE SEQUENCE</scope>
    <source>
        <strain evidence="1">Bd21</strain>
    </source>
</reference>
<protein>
    <submittedName>
        <fullName evidence="1 2">Uncharacterized protein</fullName>
    </submittedName>
</protein>
<gene>
    <name evidence="1" type="ORF">BRADI_4g13592v3</name>
</gene>
<evidence type="ECO:0000313" key="2">
    <source>
        <dbReference type="EnsemblPlants" id="PNT63270"/>
    </source>
</evidence>
<evidence type="ECO:0000313" key="1">
    <source>
        <dbReference type="EMBL" id="PNT63270.1"/>
    </source>
</evidence>
<dbReference type="Gramene" id="PNT63270">
    <property type="protein sequence ID" value="PNT63270"/>
    <property type="gene ID" value="BRADI_4g13592v3"/>
</dbReference>
<organism evidence="1">
    <name type="scientific">Brachypodium distachyon</name>
    <name type="common">Purple false brome</name>
    <name type="synonym">Trachynia distachya</name>
    <dbReference type="NCBI Taxonomy" id="15368"/>
    <lineage>
        <taxon>Eukaryota</taxon>
        <taxon>Viridiplantae</taxon>
        <taxon>Streptophyta</taxon>
        <taxon>Embryophyta</taxon>
        <taxon>Tracheophyta</taxon>
        <taxon>Spermatophyta</taxon>
        <taxon>Magnoliopsida</taxon>
        <taxon>Liliopsida</taxon>
        <taxon>Poales</taxon>
        <taxon>Poaceae</taxon>
        <taxon>BOP clade</taxon>
        <taxon>Pooideae</taxon>
        <taxon>Stipodae</taxon>
        <taxon>Brachypodieae</taxon>
        <taxon>Brachypodium</taxon>
    </lineage>
</organism>
<evidence type="ECO:0000313" key="3">
    <source>
        <dbReference type="Proteomes" id="UP000008810"/>
    </source>
</evidence>